<dbReference type="EMBL" id="BKCJ010004259">
    <property type="protein sequence ID" value="GEU59958.1"/>
    <property type="molecule type" value="Genomic_DNA"/>
</dbReference>
<sequence>MIEVVSSKEKMMNSREAMEEWMNTPITFPPVPSDDVSDEPLIVEAEVESPTIKSRLKATQTDLVGFSGEITKPVGKIKLDVCFRNEGLCRRTTMKFTIIRAPSPYNIILGRMRHKTLRAIPSTIHSMIKFPTPKGIATLITQSVILSECEWLEKKRVVEEPVEENPLDWKYVTTEKVMVNPAFSEQLVVIGGGLSKNTFPLEKSEVVLKEVNKGIKAGIIRPVRNLEAYANDMVIQSNDEKGLLADIAKTFNNLKKINMKLNMKKCSFGVEEGKFLGYMITSKGIQMNPKKTKVLVDLQSPRTLKEMQSLSRKLVALNRFLAKSIDRSLPFFNTLRNITKENKHEYKWTHKAEEAFQQIKKLILSLLFLTPTFPKETMYAYLDVSIEVVSVVLMTDRKGRQCPVHYMSRNLNEAQKNYASIEKLALSLIHMTRRLRRYFEAHSSREYYRKIKMNHAIYKQKLDNIQLRKGTLQEGILSANVKGMDIIGPIPQDVRRVKFIIVAVEYFTKWIEAKPLAKIIAHPQANGLVESANKSLMEGIKTQLGRERARWVEELPNVLRAHRTSIKQSNGETPFSLTYISEAVIPAEIGMSTYHTMMIREEFNKEEMRLNLDLL</sequence>
<dbReference type="InterPro" id="IPR012337">
    <property type="entry name" value="RNaseH-like_sf"/>
</dbReference>
<reference evidence="4" key="1">
    <citation type="journal article" date="2019" name="Sci. Rep.">
        <title>Draft genome of Tanacetum cinerariifolium, the natural source of mosquito coil.</title>
        <authorList>
            <person name="Yamashiro T."/>
            <person name="Shiraishi A."/>
            <person name="Satake H."/>
            <person name="Nakayama K."/>
        </authorList>
    </citation>
    <scope>NUCLEOTIDE SEQUENCE</scope>
</reference>
<evidence type="ECO:0000259" key="2">
    <source>
        <dbReference type="Pfam" id="PF00078"/>
    </source>
</evidence>
<dbReference type="GO" id="GO:0003676">
    <property type="term" value="F:nucleic acid binding"/>
    <property type="evidence" value="ECO:0007669"/>
    <property type="project" value="InterPro"/>
</dbReference>
<dbReference type="PANTHER" id="PTHR37984">
    <property type="entry name" value="PROTEIN CBG26694"/>
    <property type="match status" value="1"/>
</dbReference>
<organism evidence="4">
    <name type="scientific">Tanacetum cinerariifolium</name>
    <name type="common">Dalmatian daisy</name>
    <name type="synonym">Chrysanthemum cinerariifolium</name>
    <dbReference type="NCBI Taxonomy" id="118510"/>
    <lineage>
        <taxon>Eukaryota</taxon>
        <taxon>Viridiplantae</taxon>
        <taxon>Streptophyta</taxon>
        <taxon>Embryophyta</taxon>
        <taxon>Tracheophyta</taxon>
        <taxon>Spermatophyta</taxon>
        <taxon>Magnoliopsida</taxon>
        <taxon>eudicotyledons</taxon>
        <taxon>Gunneridae</taxon>
        <taxon>Pentapetalae</taxon>
        <taxon>asterids</taxon>
        <taxon>campanulids</taxon>
        <taxon>Asterales</taxon>
        <taxon>Asteraceae</taxon>
        <taxon>Asteroideae</taxon>
        <taxon>Anthemideae</taxon>
        <taxon>Anthemidinae</taxon>
        <taxon>Tanacetum</taxon>
    </lineage>
</organism>
<dbReference type="PANTHER" id="PTHR37984:SF5">
    <property type="entry name" value="PROTEIN NYNRIN-LIKE"/>
    <property type="match status" value="1"/>
</dbReference>
<dbReference type="InterPro" id="IPR043502">
    <property type="entry name" value="DNA/RNA_pol_sf"/>
</dbReference>
<proteinExistence type="predicted"/>
<dbReference type="GO" id="GO:0003824">
    <property type="term" value="F:catalytic activity"/>
    <property type="evidence" value="ECO:0007669"/>
    <property type="project" value="UniProtKB-KW"/>
</dbReference>
<gene>
    <name evidence="4" type="ORF">Tci_031936</name>
</gene>
<dbReference type="InterPro" id="IPR041577">
    <property type="entry name" value="RT_RNaseH_2"/>
</dbReference>
<evidence type="ECO:0000313" key="4">
    <source>
        <dbReference type="EMBL" id="GEU59958.1"/>
    </source>
</evidence>
<dbReference type="InterPro" id="IPR043128">
    <property type="entry name" value="Rev_trsase/Diguanyl_cyclase"/>
</dbReference>
<keyword evidence="1" id="KW-0511">Multifunctional enzyme</keyword>
<feature type="domain" description="Reverse transcriptase" evidence="2">
    <location>
        <begin position="223"/>
        <end position="280"/>
    </location>
</feature>
<evidence type="ECO:0000256" key="1">
    <source>
        <dbReference type="ARBA" id="ARBA00023268"/>
    </source>
</evidence>
<dbReference type="Pfam" id="PF00078">
    <property type="entry name" value="RVT_1"/>
    <property type="match status" value="1"/>
</dbReference>
<comment type="caution">
    <text evidence="4">The sequence shown here is derived from an EMBL/GenBank/DDBJ whole genome shotgun (WGS) entry which is preliminary data.</text>
</comment>
<dbReference type="InterPro" id="IPR050951">
    <property type="entry name" value="Retrovirus_Pol_polyprotein"/>
</dbReference>
<protein>
    <submittedName>
        <fullName evidence="4">Protein NYNRIN-like</fullName>
    </submittedName>
</protein>
<dbReference type="AlphaFoldDB" id="A0A6L2LE11"/>
<dbReference type="Gene3D" id="3.30.420.10">
    <property type="entry name" value="Ribonuclease H-like superfamily/Ribonuclease H"/>
    <property type="match status" value="1"/>
</dbReference>
<dbReference type="Gene3D" id="3.30.70.270">
    <property type="match status" value="2"/>
</dbReference>
<dbReference type="SUPFAM" id="SSF56672">
    <property type="entry name" value="DNA/RNA polymerases"/>
    <property type="match status" value="1"/>
</dbReference>
<dbReference type="InterPro" id="IPR036397">
    <property type="entry name" value="RNaseH_sf"/>
</dbReference>
<accession>A0A6L2LE11</accession>
<evidence type="ECO:0000259" key="3">
    <source>
        <dbReference type="Pfam" id="PF17919"/>
    </source>
</evidence>
<feature type="domain" description="Reverse transcriptase/retrotransposon-derived protein RNase H-like" evidence="3">
    <location>
        <begin position="348"/>
        <end position="442"/>
    </location>
</feature>
<dbReference type="InterPro" id="IPR000477">
    <property type="entry name" value="RT_dom"/>
</dbReference>
<dbReference type="Pfam" id="PF17919">
    <property type="entry name" value="RT_RNaseH_2"/>
    <property type="match status" value="1"/>
</dbReference>
<dbReference type="SUPFAM" id="SSF53098">
    <property type="entry name" value="Ribonuclease H-like"/>
    <property type="match status" value="1"/>
</dbReference>
<name>A0A6L2LE11_TANCI</name>